<keyword evidence="3" id="KW-1185">Reference proteome</keyword>
<reference evidence="2" key="1">
    <citation type="submission" date="2022-12" db="EMBL/GenBank/DDBJ databases">
        <title>Reference genome sequencing for broad-spectrum identification of bacterial and archaeal isolates by mass spectrometry.</title>
        <authorList>
            <person name="Sekiguchi Y."/>
            <person name="Tourlousse D.M."/>
        </authorList>
    </citation>
    <scope>NUCLEOTIDE SEQUENCE</scope>
    <source>
        <strain evidence="2">10succ1</strain>
    </source>
</reference>
<name>A0A9W6LP92_9FUSO</name>
<dbReference type="RefSeq" id="WP_281837105.1">
    <property type="nucleotide sequence ID" value="NZ_BSDY01000018.1"/>
</dbReference>
<feature type="transmembrane region" description="Helical" evidence="1">
    <location>
        <begin position="372"/>
        <end position="391"/>
    </location>
</feature>
<dbReference type="Proteomes" id="UP001144471">
    <property type="component" value="Unassembled WGS sequence"/>
</dbReference>
<dbReference type="SUPFAM" id="SSF53067">
    <property type="entry name" value="Actin-like ATPase domain"/>
    <property type="match status" value="1"/>
</dbReference>
<evidence type="ECO:0000313" key="3">
    <source>
        <dbReference type="Proteomes" id="UP001144471"/>
    </source>
</evidence>
<evidence type="ECO:0008006" key="4">
    <source>
        <dbReference type="Google" id="ProtNLM"/>
    </source>
</evidence>
<accession>A0A9W6LP92</accession>
<dbReference type="Pfam" id="PF14450">
    <property type="entry name" value="FtsA"/>
    <property type="match status" value="1"/>
</dbReference>
<dbReference type="EMBL" id="BSDY01000018">
    <property type="protein sequence ID" value="GLI57468.1"/>
    <property type="molecule type" value="Genomic_DNA"/>
</dbReference>
<proteinExistence type="predicted"/>
<comment type="caution">
    <text evidence="2">The sequence shown here is derived from an EMBL/GenBank/DDBJ whole genome shotgun (WGS) entry which is preliminary data.</text>
</comment>
<dbReference type="Gene3D" id="3.30.420.40">
    <property type="match status" value="1"/>
</dbReference>
<dbReference type="InterPro" id="IPR043129">
    <property type="entry name" value="ATPase_NBD"/>
</dbReference>
<gene>
    <name evidence="2" type="ORF">PM10SUCC1_29820</name>
</gene>
<keyword evidence="1" id="KW-1133">Transmembrane helix</keyword>
<organism evidence="2 3">
    <name type="scientific">Propionigenium maris DSM 9537</name>
    <dbReference type="NCBI Taxonomy" id="1123000"/>
    <lineage>
        <taxon>Bacteria</taxon>
        <taxon>Fusobacteriati</taxon>
        <taxon>Fusobacteriota</taxon>
        <taxon>Fusobacteriia</taxon>
        <taxon>Fusobacteriales</taxon>
        <taxon>Fusobacteriaceae</taxon>
        <taxon>Propionigenium</taxon>
    </lineage>
</organism>
<protein>
    <recommendedName>
        <fullName evidence="4">Type IV pilus assembly protein PilM</fullName>
    </recommendedName>
</protein>
<keyword evidence="1" id="KW-0472">Membrane</keyword>
<dbReference type="AlphaFoldDB" id="A0A9W6LP92"/>
<sequence>MKKKLSIELQENLIRFMVSSHRKNKLEILEILETDYELEPVEEEKQELPVTEEEAPKEGIEKAVAKIQEVVKRQKWEKLKKNLLYTVGDLSHLNLELPLVPDDEMEDAVKRKLVGEKLLKEDEEVAFEAIGASDSKGLYGVYVQVIPKDLLAKLQPLKLQGIDFEVFTVNRKQVGYTNPKESTMFLDIGKRKTTITIYHRERLGLYRTINIGTEDIIGEISQVLQVDIEEARDLYGKHGHVNINKGSHLMDEGEIRGMDLAEAWSNVISKIERKVFQYMDYFQFRHAGEALKTLYYKVDDSAGNGFEEFLKETFYLEHVFLYNHLLGVDTEKLEEGVSAEWSNLLGTVESKYGVKFIGKSFKLPFKAKKNPIYVAIGIAFIMFMGMRYGYYKLQEVDQMKRLDSISERQKLIEKDLEEYRSVERKTKELKRDISYLSGITGKNTIFNNFLSDLSYEVDSQIYLEDVSYSGNKVTLRGKAISGTEYAEVYINKMLRDIGKISKEARLIRTTKLMSNKNVNDFLIEVTLSGGEMDGK</sequence>
<evidence type="ECO:0000313" key="2">
    <source>
        <dbReference type="EMBL" id="GLI57468.1"/>
    </source>
</evidence>
<keyword evidence="1" id="KW-0812">Transmembrane</keyword>
<evidence type="ECO:0000256" key="1">
    <source>
        <dbReference type="SAM" id="Phobius"/>
    </source>
</evidence>